<accession>A0A9P7VH03</accession>
<feature type="compositionally biased region" description="Polar residues" evidence="1">
    <location>
        <begin position="199"/>
        <end position="214"/>
    </location>
</feature>
<dbReference type="OrthoDB" id="3042884at2759"/>
<proteinExistence type="predicted"/>
<comment type="caution">
    <text evidence="2">The sequence shown here is derived from an EMBL/GenBank/DDBJ whole genome shotgun (WGS) entry which is preliminary data.</text>
</comment>
<evidence type="ECO:0000313" key="2">
    <source>
        <dbReference type="EMBL" id="KAG7439916.1"/>
    </source>
</evidence>
<dbReference type="EMBL" id="MU250580">
    <property type="protein sequence ID" value="KAG7439916.1"/>
    <property type="molecule type" value="Genomic_DNA"/>
</dbReference>
<feature type="non-terminal residue" evidence="2">
    <location>
        <position position="238"/>
    </location>
</feature>
<gene>
    <name evidence="2" type="ORF">BT62DRAFT_867926</name>
</gene>
<dbReference type="AlphaFoldDB" id="A0A9P7VH03"/>
<dbReference type="Proteomes" id="UP000812287">
    <property type="component" value="Unassembled WGS sequence"/>
</dbReference>
<feature type="non-terminal residue" evidence="2">
    <location>
        <position position="1"/>
    </location>
</feature>
<protein>
    <submittedName>
        <fullName evidence="2">Uncharacterized protein</fullName>
    </submittedName>
</protein>
<keyword evidence="3" id="KW-1185">Reference proteome</keyword>
<name>A0A9P7VH03_9AGAR</name>
<evidence type="ECO:0000313" key="3">
    <source>
        <dbReference type="Proteomes" id="UP000812287"/>
    </source>
</evidence>
<feature type="region of interest" description="Disordered" evidence="1">
    <location>
        <begin position="190"/>
        <end position="238"/>
    </location>
</feature>
<dbReference type="GeneID" id="66104808"/>
<reference evidence="2" key="1">
    <citation type="submission" date="2020-11" db="EMBL/GenBank/DDBJ databases">
        <title>Adaptations for nitrogen fixation in a non-lichenized fungal sporocarp promotes dispersal by wood-feeding termites.</title>
        <authorList>
            <consortium name="DOE Joint Genome Institute"/>
            <person name="Koch R.A."/>
            <person name="Yoon G."/>
            <person name="Arayal U."/>
            <person name="Lail K."/>
            <person name="Amirebrahimi M."/>
            <person name="Labutti K."/>
            <person name="Lipzen A."/>
            <person name="Riley R."/>
            <person name="Barry K."/>
            <person name="Henrissat B."/>
            <person name="Grigoriev I.V."/>
            <person name="Herr J.R."/>
            <person name="Aime M.C."/>
        </authorList>
    </citation>
    <scope>NUCLEOTIDE SEQUENCE</scope>
    <source>
        <strain evidence="2">MCA 3950</strain>
    </source>
</reference>
<dbReference type="RefSeq" id="XP_043033416.1">
    <property type="nucleotide sequence ID" value="XM_043182511.1"/>
</dbReference>
<organism evidence="2 3">
    <name type="scientific">Guyanagaster necrorhizus</name>
    <dbReference type="NCBI Taxonomy" id="856835"/>
    <lineage>
        <taxon>Eukaryota</taxon>
        <taxon>Fungi</taxon>
        <taxon>Dikarya</taxon>
        <taxon>Basidiomycota</taxon>
        <taxon>Agaricomycotina</taxon>
        <taxon>Agaricomycetes</taxon>
        <taxon>Agaricomycetidae</taxon>
        <taxon>Agaricales</taxon>
        <taxon>Marasmiineae</taxon>
        <taxon>Physalacriaceae</taxon>
        <taxon>Guyanagaster</taxon>
    </lineage>
</organism>
<evidence type="ECO:0000256" key="1">
    <source>
        <dbReference type="SAM" id="MobiDB-lite"/>
    </source>
</evidence>
<sequence>EPSGEPRNVYVNYPLGVLEVSVHGEPIARYERNKVRTTNLCEQFRRSNLFSLTLVVIQRSFLFDAASGAILVLPLAFILTVTDIKDAVEDYRRETLDEEVKTSATTKSGSWRNVNQPTDPRPWFEKMLGINPPGKVTKGVRKLRDREANEAGHGVRVMLSKTSDTSTTSFDLDHARSSSGWQLDDIQRAVSHSYPPDASSLSDTSTQRNSTTEFRQLKQNDDSQSTLGVIDSKRRNGG</sequence>